<keyword evidence="5 14" id="KW-0254">Endocytosis</keyword>
<dbReference type="FunFam" id="2.60.40.1170:FF:000018">
    <property type="entry name" value="stonin-2 isoform X2"/>
    <property type="match status" value="1"/>
</dbReference>
<evidence type="ECO:0000256" key="12">
    <source>
        <dbReference type="ARBA" id="ARBA00063885"/>
    </source>
</evidence>
<dbReference type="GO" id="GO:0043005">
    <property type="term" value="C:neuron projection"/>
    <property type="evidence" value="ECO:0007669"/>
    <property type="project" value="UniProtKB-KW"/>
</dbReference>
<keyword evidence="7" id="KW-0677">Repeat</keyword>
<evidence type="ECO:0000256" key="15">
    <source>
        <dbReference type="SAM" id="MobiDB-lite"/>
    </source>
</evidence>
<evidence type="ECO:0000256" key="1">
    <source>
        <dbReference type="ARBA" id="ARBA00004370"/>
    </source>
</evidence>
<keyword evidence="19" id="KW-1185">Reference proteome</keyword>
<comment type="function">
    <text evidence="11 14">Adapter protein involved in endocytic machinery. Involved in the synaptic vesicle recycling. May facilitate clathrin-coated vesicle uncoating.</text>
</comment>
<keyword evidence="8" id="KW-0832">Ubl conjugation</keyword>
<dbReference type="GO" id="GO:0002244">
    <property type="term" value="P:hematopoietic progenitor cell differentiation"/>
    <property type="evidence" value="ECO:0007669"/>
    <property type="project" value="Ensembl"/>
</dbReference>
<dbReference type="InterPro" id="IPR036168">
    <property type="entry name" value="AP2_Mu_C_sf"/>
</dbReference>
<dbReference type="InterPro" id="IPR050431">
    <property type="entry name" value="Adaptor_comp_med_subunit"/>
</dbReference>
<dbReference type="InterPro" id="IPR022699">
    <property type="entry name" value="Stonin2_N"/>
</dbReference>
<evidence type="ECO:0000256" key="8">
    <source>
        <dbReference type="ARBA" id="ARBA00022843"/>
    </source>
</evidence>
<dbReference type="Pfam" id="PF12016">
    <property type="entry name" value="Stonin2_N"/>
    <property type="match status" value="1"/>
</dbReference>
<keyword evidence="3 14" id="KW-0963">Cytoplasm</keyword>
<evidence type="ECO:0000256" key="3">
    <source>
        <dbReference type="ARBA" id="ARBA00022490"/>
    </source>
</evidence>
<evidence type="ECO:0000256" key="7">
    <source>
        <dbReference type="ARBA" id="ARBA00022737"/>
    </source>
</evidence>
<feature type="region of interest" description="Disordered" evidence="15">
    <location>
        <begin position="149"/>
        <end position="168"/>
    </location>
</feature>
<comment type="subunit">
    <text evidence="12">Interacts with the second C2 domain of synaptotagmins SYT1 and SYT2. Interacts with EPS15, EPS15R and ITSN1. Interacts indirectly with the AP-2 adapter complex. Interacts with TOR1A and COPS4; the interaction controls STON2 protein stability.</text>
</comment>
<proteinExistence type="inferred from homology"/>
<organism evidence="18 19">
    <name type="scientific">Canis lupus dingo</name>
    <name type="common">dingo</name>
    <dbReference type="NCBI Taxonomy" id="286419"/>
    <lineage>
        <taxon>Eukaryota</taxon>
        <taxon>Metazoa</taxon>
        <taxon>Chordata</taxon>
        <taxon>Craniata</taxon>
        <taxon>Vertebrata</taxon>
        <taxon>Euteleostomi</taxon>
        <taxon>Mammalia</taxon>
        <taxon>Eutheria</taxon>
        <taxon>Laurasiatheria</taxon>
        <taxon>Carnivora</taxon>
        <taxon>Caniformia</taxon>
        <taxon>Canidae</taxon>
        <taxon>Canis</taxon>
    </lineage>
</organism>
<evidence type="ECO:0000259" key="17">
    <source>
        <dbReference type="PROSITE" id="PS51072"/>
    </source>
</evidence>
<evidence type="ECO:0000256" key="9">
    <source>
        <dbReference type="ARBA" id="ARBA00023018"/>
    </source>
</evidence>
<dbReference type="GO" id="GO:0005730">
    <property type="term" value="C:nucleolus"/>
    <property type="evidence" value="ECO:0007669"/>
    <property type="project" value="Ensembl"/>
</dbReference>
<comment type="similarity">
    <text evidence="2 14">Belongs to the Stoned B family.</text>
</comment>
<evidence type="ECO:0000256" key="5">
    <source>
        <dbReference type="ARBA" id="ARBA00022583"/>
    </source>
</evidence>
<reference evidence="18" key="2">
    <citation type="submission" date="2025-09" db="UniProtKB">
        <authorList>
            <consortium name="Ensembl"/>
        </authorList>
    </citation>
    <scope>IDENTIFICATION</scope>
</reference>
<dbReference type="InterPro" id="IPR012320">
    <property type="entry name" value="SHD_dom"/>
</dbReference>
<feature type="domain" description="MHD" evidence="17">
    <location>
        <begin position="568"/>
        <end position="878"/>
    </location>
</feature>
<evidence type="ECO:0000256" key="13">
    <source>
        <dbReference type="ARBA" id="ARBA00073678"/>
    </source>
</evidence>
<evidence type="ECO:0000259" key="16">
    <source>
        <dbReference type="PROSITE" id="PS51070"/>
    </source>
</evidence>
<dbReference type="SUPFAM" id="SSF49447">
    <property type="entry name" value="Second domain of Mu2 adaptin subunit (ap50) of ap2 adaptor"/>
    <property type="match status" value="1"/>
</dbReference>
<dbReference type="PROSITE" id="PS51070">
    <property type="entry name" value="SHD"/>
    <property type="match status" value="1"/>
</dbReference>
<dbReference type="GO" id="GO:0005829">
    <property type="term" value="C:cytosol"/>
    <property type="evidence" value="ECO:0007669"/>
    <property type="project" value="Ensembl"/>
</dbReference>
<dbReference type="GO" id="GO:0030100">
    <property type="term" value="P:regulation of endocytosis"/>
    <property type="evidence" value="ECO:0007669"/>
    <property type="project" value="UniProtKB-UniRule"/>
</dbReference>
<dbReference type="AlphaFoldDB" id="A0A8C0KUU2"/>
<evidence type="ECO:0000256" key="11">
    <source>
        <dbReference type="ARBA" id="ARBA00055858"/>
    </source>
</evidence>
<name>A0A8C0KUU2_CANLU</name>
<dbReference type="InterPro" id="IPR017110">
    <property type="entry name" value="Stonin"/>
</dbReference>
<feature type="region of interest" description="Disordered" evidence="15">
    <location>
        <begin position="20"/>
        <end position="98"/>
    </location>
</feature>
<dbReference type="Ensembl" id="ENSCAFT00020025988.1">
    <property type="protein sequence ID" value="ENSCAFP00020022454.1"/>
    <property type="gene ID" value="ENSCAFG00020017720.1"/>
</dbReference>
<dbReference type="PROSITE" id="PS51072">
    <property type="entry name" value="MHD"/>
    <property type="match status" value="1"/>
</dbReference>
<dbReference type="FunFam" id="2.60.40.1170:FF:000036">
    <property type="entry name" value="stonin-2 isoform X1"/>
    <property type="match status" value="1"/>
</dbReference>
<feature type="domain" description="SHD" evidence="16">
    <location>
        <begin position="427"/>
        <end position="560"/>
    </location>
</feature>
<accession>A0A8C0KUU2</accession>
<dbReference type="InterPro" id="IPR031228">
    <property type="entry name" value="STON2_MHD"/>
</dbReference>
<feature type="region of interest" description="Disordered" evidence="15">
    <location>
        <begin position="178"/>
        <end position="198"/>
    </location>
</feature>
<dbReference type="Gene3D" id="2.60.40.1170">
    <property type="entry name" value="Mu homology domain, subdomain B"/>
    <property type="match status" value="2"/>
</dbReference>
<dbReference type="Pfam" id="PF00928">
    <property type="entry name" value="Adap_comp_sub"/>
    <property type="match status" value="1"/>
</dbReference>
<evidence type="ECO:0000313" key="19">
    <source>
        <dbReference type="Proteomes" id="UP000694391"/>
    </source>
</evidence>
<dbReference type="PANTHER" id="PTHR10529">
    <property type="entry name" value="AP COMPLEX SUBUNIT MU"/>
    <property type="match status" value="1"/>
</dbReference>
<gene>
    <name evidence="18" type="primary">STON2</name>
</gene>
<dbReference type="GO" id="GO:0030136">
    <property type="term" value="C:clathrin-coated vesicle"/>
    <property type="evidence" value="ECO:0007669"/>
    <property type="project" value="Ensembl"/>
</dbReference>
<protein>
    <recommendedName>
        <fullName evidence="13 14">Stonin-2</fullName>
    </recommendedName>
</protein>
<feature type="compositionally biased region" description="Low complexity" evidence="15">
    <location>
        <begin position="40"/>
        <end position="50"/>
    </location>
</feature>
<dbReference type="FunFam" id="2.60.40.1170:FF:000012">
    <property type="entry name" value="Stonin 2"/>
    <property type="match status" value="1"/>
</dbReference>
<evidence type="ECO:0000256" key="14">
    <source>
        <dbReference type="PIRNR" id="PIRNR037099"/>
    </source>
</evidence>
<evidence type="ECO:0000256" key="10">
    <source>
        <dbReference type="ARBA" id="ARBA00023136"/>
    </source>
</evidence>
<evidence type="ECO:0000313" key="18">
    <source>
        <dbReference type="Ensembl" id="ENSCAFP00020022454.1"/>
    </source>
</evidence>
<keyword evidence="6 14" id="KW-0771">Synaptosome</keyword>
<sequence>MTTLDHVIATHQSEWVSFNEEPLFPVPSEGGTEEHLPALSSYSDQSESSSGENHVADGGSQELSHSEQDDSSEKLGLISEATSPPGSPEQPPPDLASAISNWVQFEDDTPWASTSPSQKETGETALSLTMPCWTCPSFDSLRRCPLTSESSWTTHSEDTSSPSFDPSYTDLQLISTEEQMSGKASQADSTDSSSSLQDDEEVEMEAISWQASSPAMNGHSDTPVTSARFPSWVTFDDNEVSCPLPPVTSPLKPNPPPIASVIPDVPYDSTGSFKKRERPKSTLMNFSKVQKLDISSLNHPPSITEAPPWRATNPFLNETLQDVQPSPINPFTAFFEEQERRSQNNSISSATGKSQRDSLIVIYQDAISFDDSSKTQSHTDAVEKLKQLQIDDPDRLGSETLPDDDPIAWVQLDDHPPCSALSQPRDGWPMMLRIPEKKNIMSSRHWGPIYIKLTDSGYLQLYYEQGLEKPFREFKLEICHEISEPRLQNYDENGRIHSLRIDRVTYKEKKKYQPKPAVAHTAEREQVIKLGTTNYDDFLSFIRAVQDRLMNLPVLSMDLSTVGLNYLEEEITVDVKDEFSGIVSKVDNQILQHHVWTRIHILSFLSGLAECRLGLNDVLVKGNEIVSRQDIMPTTTTKWIKLHQCRFHGCVDEDVFNNSRVILFNPLDACRFELMRFRTVFAEKTLPFTLRTAASINGAEVEVQSWLRMSTGFSSNRDPLTQVPCENVMVRYPVPSEWVKNFRRESVLGEKSLKAKVNRGASFGSTSISGSEPVMRVTLGTAKYEHAFNSIVWRINRLPDKNSASGHPHCFFCHLELGSDREVPSRFANHVNVEFSMPTTSASKASVRSISVEDKTDVRKWVNYSAHYSYKVASGDIWLMFPRPFVYPSPISCSLYQCLPWMQGVLLLGEVHPTLLWMSLL</sequence>
<reference evidence="18" key="1">
    <citation type="submission" date="2025-08" db="UniProtKB">
        <authorList>
            <consortium name="Ensembl"/>
        </authorList>
    </citation>
    <scope>IDENTIFICATION</scope>
</reference>
<keyword evidence="10" id="KW-0472">Membrane</keyword>
<evidence type="ECO:0000256" key="6">
    <source>
        <dbReference type="ARBA" id="ARBA00022599"/>
    </source>
</evidence>
<dbReference type="GO" id="GO:0006897">
    <property type="term" value="P:endocytosis"/>
    <property type="evidence" value="ECO:0007669"/>
    <property type="project" value="UniProtKB-KW"/>
</dbReference>
<dbReference type="InterPro" id="IPR028565">
    <property type="entry name" value="MHD"/>
</dbReference>
<evidence type="ECO:0000256" key="2">
    <source>
        <dbReference type="ARBA" id="ARBA00005579"/>
    </source>
</evidence>
<dbReference type="GeneTree" id="ENSGT00940000159392"/>
<keyword evidence="9 14" id="KW-0770">Synapse</keyword>
<feature type="compositionally biased region" description="Basic and acidic residues" evidence="15">
    <location>
        <begin position="64"/>
        <end position="73"/>
    </location>
</feature>
<dbReference type="GO" id="GO:0008021">
    <property type="term" value="C:synaptic vesicle"/>
    <property type="evidence" value="ECO:0007669"/>
    <property type="project" value="Ensembl"/>
</dbReference>
<dbReference type="PIRSF" id="PIRSF037099">
    <property type="entry name" value="Stonin"/>
    <property type="match status" value="1"/>
</dbReference>
<comment type="subcellular location">
    <subcellularLocation>
        <location evidence="1">Membrane</location>
    </subcellularLocation>
    <subcellularLocation>
        <location evidence="14">Synapse</location>
        <location evidence="14">Synaptosome</location>
    </subcellularLocation>
    <subcellularLocation>
        <location evidence="14">Cytoplasm</location>
    </subcellularLocation>
</comment>
<feature type="compositionally biased region" description="Pro residues" evidence="15">
    <location>
        <begin position="85"/>
        <end position="94"/>
    </location>
</feature>
<feature type="compositionally biased region" description="Low complexity" evidence="15">
    <location>
        <begin position="184"/>
        <end position="196"/>
    </location>
</feature>
<keyword evidence="4" id="KW-0597">Phosphoprotein</keyword>
<evidence type="ECO:0000256" key="4">
    <source>
        <dbReference type="ARBA" id="ARBA00022553"/>
    </source>
</evidence>
<dbReference type="GO" id="GO:0016020">
    <property type="term" value="C:membrane"/>
    <property type="evidence" value="ECO:0007669"/>
    <property type="project" value="UniProtKB-SubCell"/>
</dbReference>
<dbReference type="CDD" id="cd09263">
    <property type="entry name" value="AP_stonin-2_MHD"/>
    <property type="match status" value="1"/>
</dbReference>
<dbReference type="Proteomes" id="UP000694391">
    <property type="component" value="Unplaced"/>
</dbReference>